<sequence length="332" mass="36629">MSIFVTLFQNKWNPPKDTHESFTGRNVIVTGSTSGIGLEAAVKYAALGASKVIIAARNLEKAKKVKADIEARVGSKGQLEVWELDLNSYDSIVAFAERANTLEHLDIAILNAGAWRRSFVSSKHGWEEDIQVNTISTTLLGILLLPKLKDSQKHTGKIPILEFVNSGLYENAKIDPDAVRTDHILKWYNPPKSFDGPTQYAISKLFLMFATNKLAEATSPGEVIITSVCPGIVASDLARDFNFPGIGILLWIAAKLVQRSPEEGSRIILSGTTQGERIHGRFWKNDRLMPIGPSVAGEENKKIGQRVWEEIVETLSKDVPVFKEALEQTLGH</sequence>
<dbReference type="Pfam" id="PF00106">
    <property type="entry name" value="adh_short"/>
    <property type="match status" value="1"/>
</dbReference>
<evidence type="ECO:0000313" key="2">
    <source>
        <dbReference type="EMBL" id="KAF2655518.1"/>
    </source>
</evidence>
<dbReference type="PANTHER" id="PTHR43157:SF22">
    <property type="entry name" value="SHORT-CHAIN DEHYDROGENASE_REDUCTASE PHMF"/>
    <property type="match status" value="1"/>
</dbReference>
<keyword evidence="1" id="KW-0560">Oxidoreductase</keyword>
<dbReference type="EMBL" id="MU004348">
    <property type="protein sequence ID" value="KAF2655518.1"/>
    <property type="molecule type" value="Genomic_DNA"/>
</dbReference>
<dbReference type="GO" id="GO:0016491">
    <property type="term" value="F:oxidoreductase activity"/>
    <property type="evidence" value="ECO:0007669"/>
    <property type="project" value="UniProtKB-KW"/>
</dbReference>
<gene>
    <name evidence="2" type="ORF">K491DRAFT_692848</name>
</gene>
<dbReference type="InterPro" id="IPR002347">
    <property type="entry name" value="SDR_fam"/>
</dbReference>
<name>A0A6A6T9H5_9PLEO</name>
<proteinExistence type="predicted"/>
<dbReference type="Gene3D" id="3.40.50.720">
    <property type="entry name" value="NAD(P)-binding Rossmann-like Domain"/>
    <property type="match status" value="1"/>
</dbReference>
<evidence type="ECO:0000256" key="1">
    <source>
        <dbReference type="ARBA" id="ARBA00023002"/>
    </source>
</evidence>
<dbReference type="PRINTS" id="PR00081">
    <property type="entry name" value="GDHRDH"/>
</dbReference>
<dbReference type="OrthoDB" id="542013at2759"/>
<organism evidence="2 3">
    <name type="scientific">Lophiostoma macrostomum CBS 122681</name>
    <dbReference type="NCBI Taxonomy" id="1314788"/>
    <lineage>
        <taxon>Eukaryota</taxon>
        <taxon>Fungi</taxon>
        <taxon>Dikarya</taxon>
        <taxon>Ascomycota</taxon>
        <taxon>Pezizomycotina</taxon>
        <taxon>Dothideomycetes</taxon>
        <taxon>Pleosporomycetidae</taxon>
        <taxon>Pleosporales</taxon>
        <taxon>Lophiostomataceae</taxon>
        <taxon>Lophiostoma</taxon>
    </lineage>
</organism>
<dbReference type="AlphaFoldDB" id="A0A6A6T9H5"/>
<dbReference type="SUPFAM" id="SSF51735">
    <property type="entry name" value="NAD(P)-binding Rossmann-fold domains"/>
    <property type="match status" value="1"/>
</dbReference>
<evidence type="ECO:0000313" key="3">
    <source>
        <dbReference type="Proteomes" id="UP000799324"/>
    </source>
</evidence>
<keyword evidence="3" id="KW-1185">Reference proteome</keyword>
<dbReference type="PANTHER" id="PTHR43157">
    <property type="entry name" value="PHOSPHATIDYLINOSITOL-GLYCAN BIOSYNTHESIS CLASS F PROTEIN-RELATED"/>
    <property type="match status" value="1"/>
</dbReference>
<accession>A0A6A6T9H5</accession>
<dbReference type="InterPro" id="IPR036291">
    <property type="entry name" value="NAD(P)-bd_dom_sf"/>
</dbReference>
<protein>
    <submittedName>
        <fullName evidence="2">Short-chain dehydrogenase/reductase family protein-like protein</fullName>
    </submittedName>
</protein>
<reference evidence="2" key="1">
    <citation type="journal article" date="2020" name="Stud. Mycol.">
        <title>101 Dothideomycetes genomes: a test case for predicting lifestyles and emergence of pathogens.</title>
        <authorList>
            <person name="Haridas S."/>
            <person name="Albert R."/>
            <person name="Binder M."/>
            <person name="Bloem J."/>
            <person name="Labutti K."/>
            <person name="Salamov A."/>
            <person name="Andreopoulos B."/>
            <person name="Baker S."/>
            <person name="Barry K."/>
            <person name="Bills G."/>
            <person name="Bluhm B."/>
            <person name="Cannon C."/>
            <person name="Castanera R."/>
            <person name="Culley D."/>
            <person name="Daum C."/>
            <person name="Ezra D."/>
            <person name="Gonzalez J."/>
            <person name="Henrissat B."/>
            <person name="Kuo A."/>
            <person name="Liang C."/>
            <person name="Lipzen A."/>
            <person name="Lutzoni F."/>
            <person name="Magnuson J."/>
            <person name="Mondo S."/>
            <person name="Nolan M."/>
            <person name="Ohm R."/>
            <person name="Pangilinan J."/>
            <person name="Park H.-J."/>
            <person name="Ramirez L."/>
            <person name="Alfaro M."/>
            <person name="Sun H."/>
            <person name="Tritt A."/>
            <person name="Yoshinaga Y."/>
            <person name="Zwiers L.-H."/>
            <person name="Turgeon B."/>
            <person name="Goodwin S."/>
            <person name="Spatafora J."/>
            <person name="Crous P."/>
            <person name="Grigoriev I."/>
        </authorList>
    </citation>
    <scope>NUCLEOTIDE SEQUENCE</scope>
    <source>
        <strain evidence="2">CBS 122681</strain>
    </source>
</reference>
<dbReference type="Proteomes" id="UP000799324">
    <property type="component" value="Unassembled WGS sequence"/>
</dbReference>